<evidence type="ECO:0000313" key="1">
    <source>
        <dbReference type="EMBL" id="AHM75879.1"/>
    </source>
</evidence>
<dbReference type="EMBL" id="CP007448">
    <property type="protein sequence ID" value="AHM75879.1"/>
    <property type="molecule type" value="Genomic_DNA"/>
</dbReference>
<protein>
    <submittedName>
        <fullName evidence="1">Uncharacterized protein</fullName>
    </submittedName>
</protein>
<dbReference type="AlphaFoldDB" id="A0A7U4GI67"/>
<organism evidence="1 2">
    <name type="scientific">Yersinia enterocolitica LC20</name>
    <dbReference type="NCBI Taxonomy" id="1443113"/>
    <lineage>
        <taxon>Bacteria</taxon>
        <taxon>Pseudomonadati</taxon>
        <taxon>Pseudomonadota</taxon>
        <taxon>Gammaproteobacteria</taxon>
        <taxon>Enterobacterales</taxon>
        <taxon>Yersiniaceae</taxon>
        <taxon>Yersinia</taxon>
    </lineage>
</organism>
<dbReference type="Proteomes" id="UP000230961">
    <property type="component" value="Chromosome"/>
</dbReference>
<reference evidence="1 2" key="1">
    <citation type="submission" date="2017-11" db="EMBL/GenBank/DDBJ databases">
        <title>The complete genome sequence and comparative genome analysis of Yersinia enterocolitica strain LC20.</title>
        <authorList>
            <person name="Shi G."/>
            <person name="Su M."/>
            <person name="Liang J."/>
            <person name="Gu W."/>
            <person name="Xiao Y."/>
            <person name="Zhang Z."/>
            <person name="Qiu H."/>
            <person name="Duan R."/>
            <person name="Zhang Z."/>
            <person name="Li Y."/>
            <person name="Zhang X."/>
            <person name="Ling Y."/>
            <person name="Song L."/>
            <person name="Chen M."/>
            <person name="Zhao Y."/>
            <person name="Wu J."/>
            <person name="Jing H."/>
            <person name="Xiao J."/>
            <person name="Wang X."/>
        </authorList>
    </citation>
    <scope>NUCLEOTIDE SEQUENCE [LARGE SCALE GENOMIC DNA]</scope>
    <source>
        <strain evidence="1 2">LC20</strain>
    </source>
</reference>
<evidence type="ECO:0000313" key="2">
    <source>
        <dbReference type="Proteomes" id="UP000230961"/>
    </source>
</evidence>
<accession>A0A7U4GI67</accession>
<name>A0A7U4GI67_YEREN</name>
<sequence>MGEDNSQCCPQIGIAGKLLGGGAEYVQHAKPGVLPLERFFLLPEGGSLSGLAKHFANPIQLL</sequence>
<gene>
    <name evidence="1" type="ORF">LC20_04626</name>
</gene>
<dbReference type="KEGG" id="yel:LC20_04626"/>
<proteinExistence type="predicted"/>